<evidence type="ECO:0000259" key="4">
    <source>
        <dbReference type="PROSITE" id="PS51462"/>
    </source>
</evidence>
<protein>
    <submittedName>
        <fullName evidence="5">NUDIX domain-containing protein</fullName>
    </submittedName>
</protein>
<reference evidence="5 6" key="1">
    <citation type="submission" date="2020-08" db="EMBL/GenBank/DDBJ databases">
        <authorList>
            <person name="Seo M.-J."/>
        </authorList>
    </citation>
    <scope>NUCLEOTIDE SEQUENCE [LARGE SCALE GENOMIC DNA]</scope>
    <source>
        <strain evidence="5 6">MBLA0160</strain>
    </source>
</reference>
<evidence type="ECO:0000256" key="3">
    <source>
        <dbReference type="ARBA" id="ARBA00022842"/>
    </source>
</evidence>
<name>A0A7J9SJ48_9EURY</name>
<dbReference type="Gene3D" id="3.90.79.10">
    <property type="entry name" value="Nucleoside Triphosphate Pyrophosphohydrolase"/>
    <property type="match status" value="1"/>
</dbReference>
<dbReference type="PANTHER" id="PTHR43046">
    <property type="entry name" value="GDP-MANNOSE MANNOSYL HYDROLASE"/>
    <property type="match status" value="1"/>
</dbReference>
<keyword evidence="3" id="KW-0460">Magnesium</keyword>
<organism evidence="5 6">
    <name type="scientific">Halobellus ruber</name>
    <dbReference type="NCBI Taxonomy" id="2761102"/>
    <lineage>
        <taxon>Archaea</taxon>
        <taxon>Methanobacteriati</taxon>
        <taxon>Methanobacteriota</taxon>
        <taxon>Stenosarchaea group</taxon>
        <taxon>Halobacteria</taxon>
        <taxon>Halobacteriales</taxon>
        <taxon>Haloferacaceae</taxon>
        <taxon>Halobellus</taxon>
    </lineage>
</organism>
<keyword evidence="2" id="KW-0378">Hydrolase</keyword>
<gene>
    <name evidence="5" type="ORF">H5V44_01730</name>
</gene>
<dbReference type="PANTHER" id="PTHR43046:SF12">
    <property type="entry name" value="GDP-MANNOSE MANNOSYL HYDROLASE"/>
    <property type="match status" value="1"/>
</dbReference>
<evidence type="ECO:0000313" key="5">
    <source>
        <dbReference type="EMBL" id="MBB6645031.1"/>
    </source>
</evidence>
<dbReference type="Pfam" id="PF00293">
    <property type="entry name" value="NUDIX"/>
    <property type="match status" value="1"/>
</dbReference>
<evidence type="ECO:0000256" key="2">
    <source>
        <dbReference type="ARBA" id="ARBA00022801"/>
    </source>
</evidence>
<dbReference type="InterPro" id="IPR000086">
    <property type="entry name" value="NUDIX_hydrolase_dom"/>
</dbReference>
<evidence type="ECO:0000313" key="6">
    <source>
        <dbReference type="Proteomes" id="UP000546257"/>
    </source>
</evidence>
<comment type="cofactor">
    <cofactor evidence="1">
        <name>Mg(2+)</name>
        <dbReference type="ChEBI" id="CHEBI:18420"/>
    </cofactor>
</comment>
<comment type="caution">
    <text evidence="5">The sequence shown here is derived from an EMBL/GenBank/DDBJ whole genome shotgun (WGS) entry which is preliminary data.</text>
</comment>
<dbReference type="SUPFAM" id="SSF55811">
    <property type="entry name" value="Nudix"/>
    <property type="match status" value="1"/>
</dbReference>
<dbReference type="InterPro" id="IPR015797">
    <property type="entry name" value="NUDIX_hydrolase-like_dom_sf"/>
</dbReference>
<proteinExistence type="predicted"/>
<dbReference type="PROSITE" id="PS51462">
    <property type="entry name" value="NUDIX"/>
    <property type="match status" value="1"/>
</dbReference>
<keyword evidence="6" id="KW-1185">Reference proteome</keyword>
<dbReference type="EMBL" id="JACKXD010000001">
    <property type="protein sequence ID" value="MBB6645031.1"/>
    <property type="molecule type" value="Genomic_DNA"/>
</dbReference>
<accession>A0A7J9SJ48</accession>
<feature type="domain" description="Nudix hydrolase" evidence="4">
    <location>
        <begin position="18"/>
        <end position="151"/>
    </location>
</feature>
<evidence type="ECO:0000256" key="1">
    <source>
        <dbReference type="ARBA" id="ARBA00001946"/>
    </source>
</evidence>
<dbReference type="AlphaFoldDB" id="A0A7J9SJ48"/>
<dbReference type="Proteomes" id="UP000546257">
    <property type="component" value="Unassembled WGS sequence"/>
</dbReference>
<dbReference type="GO" id="GO:0016787">
    <property type="term" value="F:hydrolase activity"/>
    <property type="evidence" value="ECO:0007669"/>
    <property type="project" value="UniProtKB-KW"/>
</dbReference>
<sequence length="151" mass="17547">MAIDDEWVPEELFSEFVARMPQVCVELIVETEEGILLAKRDIHPPVWFWPGSRLYKGERLREAAHRIGDEELGIDVDIVDQYGPYAHFWADSSVQGSPSRHTVNPVFHVEPANEAYEITLDEQHSAYRYLTEMESGLHEYVRLYIEDNDLL</sequence>